<dbReference type="AlphaFoldDB" id="A0A2Z6IK55"/>
<keyword evidence="2" id="KW-1185">Reference proteome</keyword>
<organism evidence="1 2">
    <name type="scientific">Acidithiobacillus ferridurans</name>
    <dbReference type="NCBI Taxonomy" id="1232575"/>
    <lineage>
        <taxon>Bacteria</taxon>
        <taxon>Pseudomonadati</taxon>
        <taxon>Pseudomonadota</taxon>
        <taxon>Acidithiobacillia</taxon>
        <taxon>Acidithiobacillales</taxon>
        <taxon>Acidithiobacillaceae</taxon>
        <taxon>Acidithiobacillus</taxon>
    </lineage>
</organism>
<dbReference type="PROSITE" id="PS00197">
    <property type="entry name" value="2FE2S_FER_1"/>
    <property type="match status" value="1"/>
</dbReference>
<dbReference type="KEGG" id="afj:AFERRID_23380"/>
<dbReference type="GO" id="GO:0051537">
    <property type="term" value="F:2 iron, 2 sulfur cluster binding"/>
    <property type="evidence" value="ECO:0007669"/>
    <property type="project" value="InterPro"/>
</dbReference>
<dbReference type="Gene3D" id="3.10.20.30">
    <property type="match status" value="1"/>
</dbReference>
<dbReference type="Pfam" id="PF00111">
    <property type="entry name" value="Fer2"/>
    <property type="match status" value="1"/>
</dbReference>
<dbReference type="InterPro" id="IPR001041">
    <property type="entry name" value="2Fe-2S_ferredoxin-type"/>
</dbReference>
<dbReference type="InterPro" id="IPR012675">
    <property type="entry name" value="Beta-grasp_dom_sf"/>
</dbReference>
<evidence type="ECO:0000313" key="1">
    <source>
        <dbReference type="EMBL" id="BBF66120.1"/>
    </source>
</evidence>
<dbReference type="InterPro" id="IPR036010">
    <property type="entry name" value="2Fe-2S_ferredoxin-like_sf"/>
</dbReference>
<sequence>MGEVQFISPRIGGDWSISCRSNQPVSLLTIARLCHVPLPVDCAQGLCGTCAVQVVLRRGAPYRRLGSFEKRTLRAVGKIPLADGDEDTAAWKGPRWRLACQCIMETSDQFFVAF</sequence>
<dbReference type="Proteomes" id="UP000280188">
    <property type="component" value="Chromosome"/>
</dbReference>
<dbReference type="InterPro" id="IPR006058">
    <property type="entry name" value="2Fe2S_fd_BS"/>
</dbReference>
<dbReference type="SUPFAM" id="SSF54292">
    <property type="entry name" value="2Fe-2S ferredoxin-like"/>
    <property type="match status" value="1"/>
</dbReference>
<accession>A0A2Z6IK55</accession>
<reference evidence="1 2" key="1">
    <citation type="journal article" date="2018" name="Microbiol. Resour. Announc.">
        <title>Complete Genome Sequence of Acidithiobacillus ferridurans JCM 18981.</title>
        <authorList>
            <person name="Miyauchi T."/>
            <person name="Kouzuma A."/>
            <person name="Abe T."/>
            <person name="Watanabe K."/>
        </authorList>
    </citation>
    <scope>NUCLEOTIDE SEQUENCE [LARGE SCALE GENOMIC DNA]</scope>
    <source>
        <strain evidence="2">ATCC 33020 / DSM 29468 / JCM 18981 / 11Fe</strain>
    </source>
</reference>
<evidence type="ECO:0000313" key="2">
    <source>
        <dbReference type="Proteomes" id="UP000280188"/>
    </source>
</evidence>
<dbReference type="RefSeq" id="WP_113525795.1">
    <property type="nucleotide sequence ID" value="NZ_AP018795.1"/>
</dbReference>
<name>A0A2Z6IK55_ACIFI</name>
<dbReference type="EMBL" id="AP018795">
    <property type="protein sequence ID" value="BBF66120.1"/>
    <property type="molecule type" value="Genomic_DNA"/>
</dbReference>
<proteinExistence type="predicted"/>
<protein>
    <submittedName>
        <fullName evidence="1">Uncharacterized protein</fullName>
    </submittedName>
</protein>
<gene>
    <name evidence="1" type="ORF">AFERRID_23380</name>
</gene>
<dbReference type="CDD" id="cd00207">
    <property type="entry name" value="fer2"/>
    <property type="match status" value="1"/>
</dbReference>